<dbReference type="InterPro" id="IPR050171">
    <property type="entry name" value="MFS_Transporters"/>
</dbReference>
<feature type="transmembrane region" description="Helical" evidence="7">
    <location>
        <begin position="107"/>
        <end position="127"/>
    </location>
</feature>
<reference evidence="9" key="1">
    <citation type="submission" date="2017-02" db="EMBL/GenBank/DDBJ databases">
        <title>Draft Genome Sequence of the Salt Water Bacterium Oceanospirillum linum ATCC 11336.</title>
        <authorList>
            <person name="Trachtenberg A.M."/>
            <person name="Carney J.G."/>
            <person name="Linnane J.D."/>
            <person name="Rheaume B.A."/>
            <person name="Pitts N.L."/>
            <person name="Mykles D.L."/>
            <person name="Maclea K.S."/>
        </authorList>
    </citation>
    <scope>NUCLEOTIDE SEQUENCE [LARGE SCALE GENOMIC DNA]</scope>
    <source>
        <strain evidence="9">ATCC 11336</strain>
    </source>
</reference>
<comment type="subcellular location">
    <subcellularLocation>
        <location evidence="1">Cell membrane</location>
        <topology evidence="1">Multi-pass membrane protein</topology>
    </subcellularLocation>
</comment>
<feature type="transmembrane region" description="Helical" evidence="7">
    <location>
        <begin position="47"/>
        <end position="71"/>
    </location>
</feature>
<keyword evidence="3" id="KW-1003">Cell membrane</keyword>
<dbReference type="CDD" id="cd17472">
    <property type="entry name" value="MFS_YajR_like"/>
    <property type="match status" value="1"/>
</dbReference>
<feature type="transmembrane region" description="Helical" evidence="7">
    <location>
        <begin position="373"/>
        <end position="393"/>
    </location>
</feature>
<dbReference type="Pfam" id="PF21987">
    <property type="entry name" value="YajR_YAM"/>
    <property type="match status" value="1"/>
</dbReference>
<evidence type="ECO:0000256" key="5">
    <source>
        <dbReference type="ARBA" id="ARBA00022989"/>
    </source>
</evidence>
<dbReference type="AlphaFoldDB" id="A0A1T1H8A2"/>
<dbReference type="EMBL" id="MTSD02000009">
    <property type="protein sequence ID" value="OOV86073.1"/>
    <property type="molecule type" value="Genomic_DNA"/>
</dbReference>
<feature type="transmembrane region" description="Helical" evidence="7">
    <location>
        <begin position="343"/>
        <end position="367"/>
    </location>
</feature>
<evidence type="ECO:0000256" key="3">
    <source>
        <dbReference type="ARBA" id="ARBA00022475"/>
    </source>
</evidence>
<comment type="caution">
    <text evidence="9">The sequence shown here is derived from an EMBL/GenBank/DDBJ whole genome shotgun (WGS) entry which is preliminary data.</text>
</comment>
<dbReference type="PANTHER" id="PTHR23517:SF2">
    <property type="entry name" value="MULTIDRUG RESISTANCE PROTEIN MDTH"/>
    <property type="match status" value="1"/>
</dbReference>
<feature type="transmembrane region" description="Helical" evidence="7">
    <location>
        <begin position="283"/>
        <end position="303"/>
    </location>
</feature>
<keyword evidence="2" id="KW-0813">Transport</keyword>
<dbReference type="InterPro" id="IPR036259">
    <property type="entry name" value="MFS_trans_sf"/>
</dbReference>
<feature type="transmembrane region" description="Helical" evidence="7">
    <location>
        <begin position="217"/>
        <end position="241"/>
    </location>
</feature>
<feature type="domain" description="Major facilitator superfamily (MFS) profile" evidence="8">
    <location>
        <begin position="16"/>
        <end position="397"/>
    </location>
</feature>
<dbReference type="Gene3D" id="3.30.70.100">
    <property type="match status" value="1"/>
</dbReference>
<proteinExistence type="predicted"/>
<feature type="transmembrane region" description="Helical" evidence="7">
    <location>
        <begin position="170"/>
        <end position="189"/>
    </location>
</feature>
<evidence type="ECO:0000256" key="2">
    <source>
        <dbReference type="ARBA" id="ARBA00022448"/>
    </source>
</evidence>
<sequence>MSRMSIEVMTTGERRAVTGLAGLYVLRMLGLFMVLPVLSIYSSDLEGATPALIGMAIGGYGLTQALLQIPFGFLSDKIGRKTVIVFGLLLFIAGSVVAAMSESIYGVIIGRCLQGSGAIASSVMALLSDLTREQMRMRAMAVVGISIGISFSVALVLGPIISQPFGLEGLFWFTAVLASMGLAVIWKWVPTPQRYDQHRDTGVQKGQLKKILKHPELLRLDFGIFILHLIMTATFVVIPLRMLELELLAQHHWMVYLPIMILSFLAMIPFIIVAEKKRKMKPIFIFAIILVAVSQLMMGSLTAESRSALFVFLFIYFMAFNLLEASLPSLVSKISPAGQKGAAMGVYSSSQFMGAFVGGAAGGWLYGAWGIDAVLIVCGVLALIWAVVVFPMATPKHLTSKAVSLPEHWSDDADGFVKRLLALPGVEEVVVIADEKAAYMKIDKAQFDDQALAAAIA</sequence>
<evidence type="ECO:0000256" key="1">
    <source>
        <dbReference type="ARBA" id="ARBA00004651"/>
    </source>
</evidence>
<gene>
    <name evidence="9" type="ORF">BTA35_0215135</name>
</gene>
<dbReference type="InterPro" id="IPR020846">
    <property type="entry name" value="MFS_dom"/>
</dbReference>
<dbReference type="Gene3D" id="1.20.1250.20">
    <property type="entry name" value="MFS general substrate transporter like domains"/>
    <property type="match status" value="1"/>
</dbReference>
<evidence type="ECO:0000256" key="4">
    <source>
        <dbReference type="ARBA" id="ARBA00022692"/>
    </source>
</evidence>
<dbReference type="STRING" id="966.BTA35_0215135"/>
<dbReference type="PROSITE" id="PS50850">
    <property type="entry name" value="MFS"/>
    <property type="match status" value="1"/>
</dbReference>
<feature type="transmembrane region" description="Helical" evidence="7">
    <location>
        <begin position="21"/>
        <end position="41"/>
    </location>
</feature>
<name>A0A1T1H8A2_OCELI</name>
<keyword evidence="10" id="KW-1185">Reference proteome</keyword>
<feature type="transmembrane region" description="Helical" evidence="7">
    <location>
        <begin position="253"/>
        <end position="274"/>
    </location>
</feature>
<dbReference type="InterPro" id="IPR011701">
    <property type="entry name" value="MFS"/>
</dbReference>
<protein>
    <submittedName>
        <fullName evidence="9">MFS transporter</fullName>
    </submittedName>
</protein>
<dbReference type="Pfam" id="PF07690">
    <property type="entry name" value="MFS_1"/>
    <property type="match status" value="1"/>
</dbReference>
<keyword evidence="4 7" id="KW-0812">Transmembrane</keyword>
<evidence type="ECO:0000256" key="7">
    <source>
        <dbReference type="SAM" id="Phobius"/>
    </source>
</evidence>
<dbReference type="PANTHER" id="PTHR23517">
    <property type="entry name" value="RESISTANCE PROTEIN MDTM, PUTATIVE-RELATED-RELATED"/>
    <property type="match status" value="1"/>
</dbReference>
<evidence type="ECO:0000313" key="9">
    <source>
        <dbReference type="EMBL" id="OOV86073.1"/>
    </source>
</evidence>
<feature type="transmembrane region" description="Helical" evidence="7">
    <location>
        <begin position="139"/>
        <end position="158"/>
    </location>
</feature>
<accession>A0A1T1H8A2</accession>
<dbReference type="Proteomes" id="UP000190064">
    <property type="component" value="Unassembled WGS sequence"/>
</dbReference>
<evidence type="ECO:0000256" key="6">
    <source>
        <dbReference type="ARBA" id="ARBA00023136"/>
    </source>
</evidence>
<organism evidence="9 10">
    <name type="scientific">Oceanospirillum linum</name>
    <dbReference type="NCBI Taxonomy" id="966"/>
    <lineage>
        <taxon>Bacteria</taxon>
        <taxon>Pseudomonadati</taxon>
        <taxon>Pseudomonadota</taxon>
        <taxon>Gammaproteobacteria</taxon>
        <taxon>Oceanospirillales</taxon>
        <taxon>Oceanospirillaceae</taxon>
        <taxon>Oceanospirillum</taxon>
    </lineage>
</organism>
<feature type="transmembrane region" description="Helical" evidence="7">
    <location>
        <begin position="83"/>
        <end position="101"/>
    </location>
</feature>
<dbReference type="InterPro" id="IPR054152">
    <property type="entry name" value="YajR_YAM"/>
</dbReference>
<dbReference type="GO" id="GO:0022857">
    <property type="term" value="F:transmembrane transporter activity"/>
    <property type="evidence" value="ECO:0007669"/>
    <property type="project" value="InterPro"/>
</dbReference>
<keyword evidence="5 7" id="KW-1133">Transmembrane helix</keyword>
<keyword evidence="6 7" id="KW-0472">Membrane</keyword>
<evidence type="ECO:0000313" key="10">
    <source>
        <dbReference type="Proteomes" id="UP000190064"/>
    </source>
</evidence>
<dbReference type="SUPFAM" id="SSF103473">
    <property type="entry name" value="MFS general substrate transporter"/>
    <property type="match status" value="1"/>
</dbReference>
<dbReference type="GO" id="GO:0005886">
    <property type="term" value="C:plasma membrane"/>
    <property type="evidence" value="ECO:0007669"/>
    <property type="project" value="UniProtKB-SubCell"/>
</dbReference>
<evidence type="ECO:0000259" key="8">
    <source>
        <dbReference type="PROSITE" id="PS50850"/>
    </source>
</evidence>
<feature type="transmembrane region" description="Helical" evidence="7">
    <location>
        <begin position="309"/>
        <end position="331"/>
    </location>
</feature>